<dbReference type="EMBL" id="ASHM01166586">
    <property type="protein sequence ID" value="PNX64478.1"/>
    <property type="molecule type" value="Genomic_DNA"/>
</dbReference>
<accession>A0A2K3KDX6</accession>
<dbReference type="AlphaFoldDB" id="A0A2K3KDX6"/>
<dbReference type="Proteomes" id="UP000236291">
    <property type="component" value="Unassembled WGS sequence"/>
</dbReference>
<organism evidence="1 2">
    <name type="scientific">Trifolium pratense</name>
    <name type="common">Red clover</name>
    <dbReference type="NCBI Taxonomy" id="57577"/>
    <lineage>
        <taxon>Eukaryota</taxon>
        <taxon>Viridiplantae</taxon>
        <taxon>Streptophyta</taxon>
        <taxon>Embryophyta</taxon>
        <taxon>Tracheophyta</taxon>
        <taxon>Spermatophyta</taxon>
        <taxon>Magnoliopsida</taxon>
        <taxon>eudicotyledons</taxon>
        <taxon>Gunneridae</taxon>
        <taxon>Pentapetalae</taxon>
        <taxon>rosids</taxon>
        <taxon>fabids</taxon>
        <taxon>Fabales</taxon>
        <taxon>Fabaceae</taxon>
        <taxon>Papilionoideae</taxon>
        <taxon>50 kb inversion clade</taxon>
        <taxon>NPAAA clade</taxon>
        <taxon>Hologalegina</taxon>
        <taxon>IRL clade</taxon>
        <taxon>Trifolieae</taxon>
        <taxon>Trifolium</taxon>
    </lineage>
</organism>
<reference evidence="1 2" key="1">
    <citation type="journal article" date="2014" name="Am. J. Bot.">
        <title>Genome assembly and annotation for red clover (Trifolium pratense; Fabaceae).</title>
        <authorList>
            <person name="Istvanek J."/>
            <person name="Jaros M."/>
            <person name="Krenek A."/>
            <person name="Repkova J."/>
        </authorList>
    </citation>
    <scope>NUCLEOTIDE SEQUENCE [LARGE SCALE GENOMIC DNA]</scope>
    <source>
        <strain evidence="2">cv. Tatra</strain>
        <tissue evidence="1">Young leaves</tissue>
    </source>
</reference>
<feature type="non-terminal residue" evidence="1">
    <location>
        <position position="1"/>
    </location>
</feature>
<comment type="caution">
    <text evidence="1">The sequence shown here is derived from an EMBL/GenBank/DDBJ whole genome shotgun (WGS) entry which is preliminary data.</text>
</comment>
<evidence type="ECO:0000313" key="2">
    <source>
        <dbReference type="Proteomes" id="UP000236291"/>
    </source>
</evidence>
<reference evidence="1 2" key="2">
    <citation type="journal article" date="2017" name="Front. Plant Sci.">
        <title>Gene Classification and Mining of Molecular Markers Useful in Red Clover (Trifolium pratense) Breeding.</title>
        <authorList>
            <person name="Istvanek J."/>
            <person name="Dluhosova J."/>
            <person name="Dluhos P."/>
            <person name="Patkova L."/>
            <person name="Nedelnik J."/>
            <person name="Repkova J."/>
        </authorList>
    </citation>
    <scope>NUCLEOTIDE SEQUENCE [LARGE SCALE GENOMIC DNA]</scope>
    <source>
        <strain evidence="2">cv. Tatra</strain>
        <tissue evidence="1">Young leaves</tissue>
    </source>
</reference>
<name>A0A2K3KDX6_TRIPR</name>
<proteinExistence type="predicted"/>
<gene>
    <name evidence="1" type="ORF">L195_g062134</name>
</gene>
<evidence type="ECO:0000313" key="1">
    <source>
        <dbReference type="EMBL" id="PNX64478.1"/>
    </source>
</evidence>
<sequence>RSYMALSGSFDGFHPCMATLAGYVTYQSKPALLVPFGLLSAAGLTLLW</sequence>
<protein>
    <submittedName>
        <fullName evidence="1">Uncharacterized protein</fullName>
    </submittedName>
</protein>